<dbReference type="InterPro" id="IPR004358">
    <property type="entry name" value="Sig_transdc_His_kin-like_C"/>
</dbReference>
<dbReference type="PRINTS" id="PR00344">
    <property type="entry name" value="BCTRLSENSOR"/>
</dbReference>
<dbReference type="GO" id="GO:0000155">
    <property type="term" value="F:phosphorelay sensor kinase activity"/>
    <property type="evidence" value="ECO:0007669"/>
    <property type="project" value="InterPro"/>
</dbReference>
<feature type="transmembrane region" description="Helical" evidence="10">
    <location>
        <begin position="12"/>
        <end position="32"/>
    </location>
</feature>
<dbReference type="AlphaFoldDB" id="A0A059F9M1"/>
<dbReference type="SUPFAM" id="SSF55874">
    <property type="entry name" value="ATPase domain of HSP90 chaperone/DNA topoisomerase II/histidine kinase"/>
    <property type="match status" value="1"/>
</dbReference>
<dbReference type="SMART" id="SM00388">
    <property type="entry name" value="HisKA"/>
    <property type="match status" value="1"/>
</dbReference>
<dbReference type="RefSeq" id="WP_035583253.1">
    <property type="nucleotide sequence ID" value="NZ_ARYJ01000009.1"/>
</dbReference>
<dbReference type="InterPro" id="IPR050428">
    <property type="entry name" value="TCS_sensor_his_kinase"/>
</dbReference>
<sequence>MNSIAGRLLRGLLISGLVGGTVLTVLVTYEYGLLSANPPPLWRTVREITEHVLIPFSVFLLLFGTGALLVVRRVERQLKAIAGNVQEAAQELRSYQMPPDALPSELTPFTEAVNELTSRLASHARRQEAFAADAAHELKTPLSILALSLDKLPAEDAAPLRTQVRALSDMVDQLLLLARSNAPDTDQRHNLIEPDALARRVVAELAPAAIQAGRDLSVETDNPTPFRGLEEAVAASLRTLVVNALRATPEGGEVIVRAGPGAKLAVIDGGKGLTASELEKLKARGIRADRAPGGEAGLGLAIADRIADSHGGELVTCLPEYSGLALRFPGARPA</sequence>
<keyword evidence="6 10" id="KW-0812">Transmembrane</keyword>
<dbReference type="PANTHER" id="PTHR45436:SF5">
    <property type="entry name" value="SENSOR HISTIDINE KINASE TRCS"/>
    <property type="match status" value="1"/>
</dbReference>
<dbReference type="OrthoDB" id="9809766at2"/>
<dbReference type="InterPro" id="IPR036097">
    <property type="entry name" value="HisK_dim/P_sf"/>
</dbReference>
<dbReference type="Pfam" id="PF00512">
    <property type="entry name" value="HisKA"/>
    <property type="match status" value="1"/>
</dbReference>
<evidence type="ECO:0000256" key="1">
    <source>
        <dbReference type="ARBA" id="ARBA00000085"/>
    </source>
</evidence>
<comment type="subcellular location">
    <subcellularLocation>
        <location evidence="2">Membrane</location>
    </subcellularLocation>
</comment>
<dbReference type="Gene3D" id="1.10.287.130">
    <property type="match status" value="1"/>
</dbReference>
<dbReference type="eggNOG" id="COG2205">
    <property type="taxonomic scope" value="Bacteria"/>
</dbReference>
<dbReference type="PROSITE" id="PS50109">
    <property type="entry name" value="HIS_KIN"/>
    <property type="match status" value="1"/>
</dbReference>
<dbReference type="EC" id="2.7.13.3" evidence="3"/>
<protein>
    <recommendedName>
        <fullName evidence="3">histidine kinase</fullName>
        <ecNumber evidence="3">2.7.13.3</ecNumber>
    </recommendedName>
</protein>
<dbReference type="PATRIC" id="fig|1280952.3.peg.2738"/>
<accession>A0A059F9M1</accession>
<evidence type="ECO:0000256" key="6">
    <source>
        <dbReference type="ARBA" id="ARBA00022692"/>
    </source>
</evidence>
<dbReference type="GO" id="GO:0016020">
    <property type="term" value="C:membrane"/>
    <property type="evidence" value="ECO:0007669"/>
    <property type="project" value="UniProtKB-SubCell"/>
</dbReference>
<comment type="catalytic activity">
    <reaction evidence="1">
        <text>ATP + protein L-histidine = ADP + protein N-phospho-L-histidine.</text>
        <dbReference type="EC" id="2.7.13.3"/>
    </reaction>
</comment>
<dbReference type="InterPro" id="IPR036890">
    <property type="entry name" value="HATPase_C_sf"/>
</dbReference>
<keyword evidence="9 10" id="KW-0472">Membrane</keyword>
<evidence type="ECO:0000256" key="4">
    <source>
        <dbReference type="ARBA" id="ARBA00022553"/>
    </source>
</evidence>
<dbReference type="EMBL" id="ARYJ01000009">
    <property type="protein sequence ID" value="KCZ87256.1"/>
    <property type="molecule type" value="Genomic_DNA"/>
</dbReference>
<evidence type="ECO:0000313" key="13">
    <source>
        <dbReference type="Proteomes" id="UP000024816"/>
    </source>
</evidence>
<dbReference type="InterPro" id="IPR003594">
    <property type="entry name" value="HATPase_dom"/>
</dbReference>
<dbReference type="SMART" id="SM00387">
    <property type="entry name" value="HATPase_c"/>
    <property type="match status" value="1"/>
</dbReference>
<dbReference type="Gene3D" id="3.30.565.10">
    <property type="entry name" value="Histidine kinase-like ATPase, C-terminal domain"/>
    <property type="match status" value="1"/>
</dbReference>
<evidence type="ECO:0000256" key="2">
    <source>
        <dbReference type="ARBA" id="ARBA00004370"/>
    </source>
</evidence>
<feature type="domain" description="Histidine kinase" evidence="11">
    <location>
        <begin position="133"/>
        <end position="314"/>
    </location>
</feature>
<dbReference type="CDD" id="cd00075">
    <property type="entry name" value="HATPase"/>
    <property type="match status" value="1"/>
</dbReference>
<evidence type="ECO:0000256" key="7">
    <source>
        <dbReference type="ARBA" id="ARBA00022777"/>
    </source>
</evidence>
<name>A0A059F9M1_9PROT</name>
<evidence type="ECO:0000256" key="8">
    <source>
        <dbReference type="ARBA" id="ARBA00022989"/>
    </source>
</evidence>
<reference evidence="12 13" key="1">
    <citation type="journal article" date="2014" name="Antonie Van Leeuwenhoek">
        <title>Hyphomonas beringensis sp. nov. and Hyphomonas chukchiensis sp. nov., isolated from surface seawater of the Bering Sea and Chukchi Sea.</title>
        <authorList>
            <person name="Li C."/>
            <person name="Lai Q."/>
            <person name="Li G."/>
            <person name="Dong C."/>
            <person name="Wang J."/>
            <person name="Liao Y."/>
            <person name="Shao Z."/>
        </authorList>
    </citation>
    <scope>NUCLEOTIDE SEQUENCE [LARGE SCALE GENOMIC DNA]</scope>
    <source>
        <strain evidence="12 13">VP2</strain>
    </source>
</reference>
<dbReference type="InterPro" id="IPR005467">
    <property type="entry name" value="His_kinase_dom"/>
</dbReference>
<evidence type="ECO:0000256" key="9">
    <source>
        <dbReference type="ARBA" id="ARBA00023136"/>
    </source>
</evidence>
<keyword evidence="5" id="KW-0808">Transferase</keyword>
<dbReference type="Proteomes" id="UP000024816">
    <property type="component" value="Unassembled WGS sequence"/>
</dbReference>
<gene>
    <name evidence="12" type="ORF">HJA_13680</name>
</gene>
<evidence type="ECO:0000256" key="3">
    <source>
        <dbReference type="ARBA" id="ARBA00012438"/>
    </source>
</evidence>
<dbReference type="InterPro" id="IPR003661">
    <property type="entry name" value="HisK_dim/P_dom"/>
</dbReference>
<dbReference type="PANTHER" id="PTHR45436">
    <property type="entry name" value="SENSOR HISTIDINE KINASE YKOH"/>
    <property type="match status" value="1"/>
</dbReference>
<comment type="caution">
    <text evidence="12">The sequence shown here is derived from an EMBL/GenBank/DDBJ whole genome shotgun (WGS) entry which is preliminary data.</text>
</comment>
<evidence type="ECO:0000313" key="12">
    <source>
        <dbReference type="EMBL" id="KCZ87256.1"/>
    </source>
</evidence>
<dbReference type="STRING" id="1280952.HJA_13680"/>
<evidence type="ECO:0000259" key="11">
    <source>
        <dbReference type="PROSITE" id="PS50109"/>
    </source>
</evidence>
<keyword evidence="8 10" id="KW-1133">Transmembrane helix</keyword>
<keyword evidence="13" id="KW-1185">Reference proteome</keyword>
<evidence type="ECO:0000256" key="10">
    <source>
        <dbReference type="SAM" id="Phobius"/>
    </source>
</evidence>
<organism evidence="12 13">
    <name type="scientific">Hyphomonas jannaschiana VP2</name>
    <dbReference type="NCBI Taxonomy" id="1280952"/>
    <lineage>
        <taxon>Bacteria</taxon>
        <taxon>Pseudomonadati</taxon>
        <taxon>Pseudomonadota</taxon>
        <taxon>Alphaproteobacteria</taxon>
        <taxon>Hyphomonadales</taxon>
        <taxon>Hyphomonadaceae</taxon>
        <taxon>Hyphomonas</taxon>
    </lineage>
</organism>
<keyword evidence="7 12" id="KW-0418">Kinase</keyword>
<feature type="transmembrane region" description="Helical" evidence="10">
    <location>
        <begin position="52"/>
        <end position="71"/>
    </location>
</feature>
<dbReference type="SUPFAM" id="SSF47384">
    <property type="entry name" value="Homodimeric domain of signal transducing histidine kinase"/>
    <property type="match status" value="1"/>
</dbReference>
<keyword evidence="4" id="KW-0597">Phosphoprotein</keyword>
<dbReference type="CDD" id="cd00082">
    <property type="entry name" value="HisKA"/>
    <property type="match status" value="1"/>
</dbReference>
<proteinExistence type="predicted"/>
<evidence type="ECO:0000256" key="5">
    <source>
        <dbReference type="ARBA" id="ARBA00022679"/>
    </source>
</evidence>
<dbReference type="Pfam" id="PF02518">
    <property type="entry name" value="HATPase_c"/>
    <property type="match status" value="1"/>
</dbReference>